<proteinExistence type="predicted"/>
<gene>
    <name evidence="2" type="ORF">LSINAPIS_LOCUS2947</name>
</gene>
<keyword evidence="3" id="KW-1185">Reference proteome</keyword>
<dbReference type="AlphaFoldDB" id="A0A5E4PYG1"/>
<dbReference type="EMBL" id="FZQP02000670">
    <property type="protein sequence ID" value="VVC89919.1"/>
    <property type="molecule type" value="Genomic_DNA"/>
</dbReference>
<evidence type="ECO:0000313" key="2">
    <source>
        <dbReference type="EMBL" id="VVC89919.1"/>
    </source>
</evidence>
<evidence type="ECO:0000313" key="3">
    <source>
        <dbReference type="Proteomes" id="UP000324832"/>
    </source>
</evidence>
<reference evidence="2 3" key="1">
    <citation type="submission" date="2017-07" db="EMBL/GenBank/DDBJ databases">
        <authorList>
            <person name="Talla V."/>
            <person name="Backstrom N."/>
        </authorList>
    </citation>
    <scope>NUCLEOTIDE SEQUENCE [LARGE SCALE GENOMIC DNA]</scope>
</reference>
<name>A0A5E4PYG1_9NEOP</name>
<protein>
    <submittedName>
        <fullName evidence="2">Uncharacterized protein</fullName>
    </submittedName>
</protein>
<feature type="region of interest" description="Disordered" evidence="1">
    <location>
        <begin position="1"/>
        <end position="67"/>
    </location>
</feature>
<organism evidence="2 3">
    <name type="scientific">Leptidea sinapis</name>
    <dbReference type="NCBI Taxonomy" id="189913"/>
    <lineage>
        <taxon>Eukaryota</taxon>
        <taxon>Metazoa</taxon>
        <taxon>Ecdysozoa</taxon>
        <taxon>Arthropoda</taxon>
        <taxon>Hexapoda</taxon>
        <taxon>Insecta</taxon>
        <taxon>Pterygota</taxon>
        <taxon>Neoptera</taxon>
        <taxon>Endopterygota</taxon>
        <taxon>Lepidoptera</taxon>
        <taxon>Glossata</taxon>
        <taxon>Ditrysia</taxon>
        <taxon>Papilionoidea</taxon>
        <taxon>Pieridae</taxon>
        <taxon>Dismorphiinae</taxon>
        <taxon>Leptidea</taxon>
    </lineage>
</organism>
<sequence>MIYEGRAPAEARAPRGPTPTLSRGAQPCWPSYTNRRQTDVAFPTYTSSTTTREGNRNPHCRPRYQPHPLVRTRLTTTAPQRTPLTVTQNALNRK</sequence>
<dbReference type="Proteomes" id="UP000324832">
    <property type="component" value="Unassembled WGS sequence"/>
</dbReference>
<accession>A0A5E4PYG1</accession>
<evidence type="ECO:0000256" key="1">
    <source>
        <dbReference type="SAM" id="MobiDB-lite"/>
    </source>
</evidence>